<dbReference type="OrthoDB" id="10488900at2759"/>
<organism evidence="2 3">
    <name type="scientific">Diacronema lutheri</name>
    <name type="common">Unicellular marine alga</name>
    <name type="synonym">Monochrysis lutheri</name>
    <dbReference type="NCBI Taxonomy" id="2081491"/>
    <lineage>
        <taxon>Eukaryota</taxon>
        <taxon>Haptista</taxon>
        <taxon>Haptophyta</taxon>
        <taxon>Pavlovophyceae</taxon>
        <taxon>Pavlovales</taxon>
        <taxon>Pavlovaceae</taxon>
        <taxon>Diacronema</taxon>
    </lineage>
</organism>
<gene>
    <name evidence="2" type="ORF">KFE25_009999</name>
</gene>
<evidence type="ECO:0000313" key="3">
    <source>
        <dbReference type="Proteomes" id="UP000751190"/>
    </source>
</evidence>
<dbReference type="EMBL" id="JAGTXO010000012">
    <property type="protein sequence ID" value="KAG8464631.1"/>
    <property type="molecule type" value="Genomic_DNA"/>
</dbReference>
<feature type="region of interest" description="Disordered" evidence="1">
    <location>
        <begin position="246"/>
        <end position="269"/>
    </location>
</feature>
<dbReference type="SUPFAM" id="SSF52833">
    <property type="entry name" value="Thioredoxin-like"/>
    <property type="match status" value="1"/>
</dbReference>
<feature type="compositionally biased region" description="Basic and acidic residues" evidence="1">
    <location>
        <begin position="246"/>
        <end position="256"/>
    </location>
</feature>
<evidence type="ECO:0000313" key="2">
    <source>
        <dbReference type="EMBL" id="KAG8464631.1"/>
    </source>
</evidence>
<feature type="compositionally biased region" description="Acidic residues" evidence="1">
    <location>
        <begin position="257"/>
        <end position="269"/>
    </location>
</feature>
<dbReference type="InterPro" id="IPR036249">
    <property type="entry name" value="Thioredoxin-like_sf"/>
</dbReference>
<evidence type="ECO:0000256" key="1">
    <source>
        <dbReference type="SAM" id="MobiDB-lite"/>
    </source>
</evidence>
<reference evidence="2" key="1">
    <citation type="submission" date="2021-05" db="EMBL/GenBank/DDBJ databases">
        <title>The genome of the haptophyte Pavlova lutheri (Diacronema luteri, Pavlovales) - a model for lipid biosynthesis in eukaryotic algae.</title>
        <authorList>
            <person name="Hulatt C.J."/>
            <person name="Posewitz M.C."/>
        </authorList>
    </citation>
    <scope>NUCLEOTIDE SEQUENCE</scope>
    <source>
        <strain evidence="2">NIVA-4/92</strain>
    </source>
</reference>
<accession>A0A8J6CB05</accession>
<feature type="region of interest" description="Disordered" evidence="1">
    <location>
        <begin position="54"/>
        <end position="73"/>
    </location>
</feature>
<sequence>MAYVTCCEEQEAHAAELRSMRRDATELQEARLLFRGLERTNMLRSGRLEATLTEPCELADREGPEGKADDDDGDEDFAALRAKRMHALRDRAAKEAERKAHGFGTYCILADDASFAQLRGRHVSVVHLCEAGDELSNAVDSYLARVAPEYARFKLYRAGTHELLLEHIGRAGPPPILVALKAGALVDVLDPSSDDCDDLIEAVACWLHVLRERFANAAGSDDDDETTAASYCGKKGCGRTFPHEHVEWKAQARSSDEEPASDPGTDADD</sequence>
<feature type="compositionally biased region" description="Basic and acidic residues" evidence="1">
    <location>
        <begin position="58"/>
        <end position="67"/>
    </location>
</feature>
<dbReference type="Proteomes" id="UP000751190">
    <property type="component" value="Unassembled WGS sequence"/>
</dbReference>
<comment type="caution">
    <text evidence="2">The sequence shown here is derived from an EMBL/GenBank/DDBJ whole genome shotgun (WGS) entry which is preliminary data.</text>
</comment>
<dbReference type="AlphaFoldDB" id="A0A8J6CB05"/>
<evidence type="ECO:0008006" key="4">
    <source>
        <dbReference type="Google" id="ProtNLM"/>
    </source>
</evidence>
<name>A0A8J6CB05_DIALT</name>
<keyword evidence="3" id="KW-1185">Reference proteome</keyword>
<protein>
    <recommendedName>
        <fullName evidence="4">Phosducin thioredoxin-like domain-containing protein</fullName>
    </recommendedName>
</protein>
<proteinExistence type="predicted"/>